<keyword evidence="2" id="KW-1133">Transmembrane helix</keyword>
<reference evidence="5" key="1">
    <citation type="submission" date="2021-02" db="EMBL/GenBank/DDBJ databases">
        <authorList>
            <person name="Nowell W R."/>
        </authorList>
    </citation>
    <scope>NUCLEOTIDE SEQUENCE</scope>
</reference>
<dbReference type="InterPro" id="IPR011009">
    <property type="entry name" value="Kinase-like_dom_sf"/>
</dbReference>
<feature type="domain" description="ABC1 atypical kinase-like" evidence="3">
    <location>
        <begin position="242"/>
        <end position="401"/>
    </location>
</feature>
<accession>A0A818LTK1</accession>
<name>A0A818LTK1_9BILA</name>
<proteinExistence type="inferred from homology"/>
<dbReference type="PANTHER" id="PTHR43173:SF28">
    <property type="entry name" value="AARF DOMAIN CONTAINING KINASE 5"/>
    <property type="match status" value="1"/>
</dbReference>
<evidence type="ECO:0000313" key="5">
    <source>
        <dbReference type="EMBL" id="CAF3577464.1"/>
    </source>
</evidence>
<feature type="transmembrane region" description="Helical" evidence="2">
    <location>
        <begin position="49"/>
        <end position="68"/>
    </location>
</feature>
<protein>
    <recommendedName>
        <fullName evidence="3">ABC1 atypical kinase-like domain-containing protein</fullName>
    </recommendedName>
</protein>
<feature type="domain" description="ABC1 atypical kinase-like" evidence="3">
    <location>
        <begin position="174"/>
        <end position="241"/>
    </location>
</feature>
<dbReference type="EMBL" id="CAJOBE010000133">
    <property type="protein sequence ID" value="CAF3577464.1"/>
    <property type="molecule type" value="Genomic_DNA"/>
</dbReference>
<dbReference type="InterPro" id="IPR045307">
    <property type="entry name" value="ADCK1_dom"/>
</dbReference>
<gene>
    <name evidence="5" type="ORF">FNK824_LOCUS2256</name>
    <name evidence="4" type="ORF">SEV965_LOCUS26055</name>
</gene>
<dbReference type="Pfam" id="PF03109">
    <property type="entry name" value="ABC1"/>
    <property type="match status" value="2"/>
</dbReference>
<evidence type="ECO:0000313" key="6">
    <source>
        <dbReference type="Proteomes" id="UP000663874"/>
    </source>
</evidence>
<evidence type="ECO:0000313" key="4">
    <source>
        <dbReference type="EMBL" id="CAF1296467.1"/>
    </source>
</evidence>
<dbReference type="SUPFAM" id="SSF56112">
    <property type="entry name" value="Protein kinase-like (PK-like)"/>
    <property type="match status" value="1"/>
</dbReference>
<evidence type="ECO:0000259" key="3">
    <source>
        <dbReference type="Pfam" id="PF03109"/>
    </source>
</evidence>
<dbReference type="InterPro" id="IPR051130">
    <property type="entry name" value="Mito_struct-func_regulator"/>
</dbReference>
<dbReference type="InterPro" id="IPR004147">
    <property type="entry name" value="ABC1_dom"/>
</dbReference>
<comment type="caution">
    <text evidence="5">The sequence shown here is derived from an EMBL/GenBank/DDBJ whole genome shotgun (WGS) entry which is preliminary data.</text>
</comment>
<dbReference type="AlphaFoldDB" id="A0A818LTK1"/>
<comment type="similarity">
    <text evidence="1">Belongs to the protein kinase superfamily. ADCK protein kinase family.</text>
</comment>
<dbReference type="PANTHER" id="PTHR43173">
    <property type="entry name" value="ABC1 FAMILY PROTEIN"/>
    <property type="match status" value="1"/>
</dbReference>
<organism evidence="5 6">
    <name type="scientific">Rotaria sordida</name>
    <dbReference type="NCBI Taxonomy" id="392033"/>
    <lineage>
        <taxon>Eukaryota</taxon>
        <taxon>Metazoa</taxon>
        <taxon>Spiralia</taxon>
        <taxon>Gnathifera</taxon>
        <taxon>Rotifera</taxon>
        <taxon>Eurotatoria</taxon>
        <taxon>Bdelloidea</taxon>
        <taxon>Philodinida</taxon>
        <taxon>Philodinidae</taxon>
        <taxon>Rotaria</taxon>
    </lineage>
</organism>
<keyword evidence="2" id="KW-0812">Transmembrane</keyword>
<dbReference type="EMBL" id="CAJNOU010002165">
    <property type="protein sequence ID" value="CAF1296467.1"/>
    <property type="molecule type" value="Genomic_DNA"/>
</dbReference>
<dbReference type="Proteomes" id="UP000663874">
    <property type="component" value="Unassembled WGS sequence"/>
</dbReference>
<sequence>MNYRCIAYQLINLYKRDLPLYKQRSHLFSRYLTTNIQSQSNTSTRRWSIKRYILLIGLPITSILYYRLSTEYETRRKHRIILGSIVRAIRAISVGIQSVIDQKYSLLFKRHGTNEYRTALQACRRRNAKRFANFCIDAGGVYVKIGQAFINLPEVIPLEYYEELQILEERALRQEKGGIDVLFKRYFHDTPENIFGKFNRNPIAAASLAEVYIGETKEGEQVAVKVQYSDLRERYETDIATAWMLDELHDDLALELDFLHEARNAERSREHLKHLDYVYIPKVHWNLTKKRILTYEYIEGITIDHVDELKKQNLSLKDIDRKLIRLFAEQIFRTGFVHADPHAGNVHVRINQKIKSKNFPEAQIILLDHGLYDSLLSEERKIFCDLWMATINNDHIQMKQSATALGAPDKYYELFCTLVTMKPLPDTEEYIIPLYANDWDPLPRELQMYALKSGKFLMPTEDEYNNELTDEQRQELQKHFRKLMDKKRIALFRILKQMPKTMFLLLRNLNAVRHTLKIHNVPDVDRTRIVTEVCQQALKEFQTKKKENIILLQ</sequence>
<keyword evidence="2" id="KW-0472">Membrane</keyword>
<dbReference type="CDD" id="cd13969">
    <property type="entry name" value="ADCK1-like"/>
    <property type="match status" value="1"/>
</dbReference>
<evidence type="ECO:0000256" key="2">
    <source>
        <dbReference type="SAM" id="Phobius"/>
    </source>
</evidence>
<dbReference type="Proteomes" id="UP000663889">
    <property type="component" value="Unassembled WGS sequence"/>
</dbReference>
<evidence type="ECO:0000256" key="1">
    <source>
        <dbReference type="ARBA" id="ARBA00009670"/>
    </source>
</evidence>